<feature type="transmembrane region" description="Helical" evidence="2">
    <location>
        <begin position="21"/>
        <end position="41"/>
    </location>
</feature>
<evidence type="ECO:0000313" key="3">
    <source>
        <dbReference type="EMBL" id="AEB41059.1"/>
    </source>
</evidence>
<reference evidence="3 4" key="1">
    <citation type="journal article" date="2011" name="J. Bacteriol.">
        <title>Genome sequence of the obligate intracellular animal pathogen Chlamydia pecorum E58.</title>
        <authorList>
            <person name="Mojica S."/>
            <person name="Huot Creasy H."/>
            <person name="Daugherty S."/>
            <person name="Read T.D."/>
            <person name="Kim T."/>
            <person name="Kaltenboeck B."/>
            <person name="Bavoil P."/>
            <person name="Myers G.S."/>
        </authorList>
    </citation>
    <scope>NUCLEOTIDE SEQUENCE [LARGE SCALE GENOMIC DNA]</scope>
    <source>
        <strain evidence="3 4">E58</strain>
    </source>
</reference>
<keyword evidence="2" id="KW-0812">Transmembrane</keyword>
<evidence type="ECO:0000313" key="4">
    <source>
        <dbReference type="Proteomes" id="UP000008305"/>
    </source>
</evidence>
<keyword evidence="4" id="KW-1185">Reference proteome</keyword>
<dbReference type="KEGG" id="cpm:G5S_0023"/>
<evidence type="ECO:0008006" key="5">
    <source>
        <dbReference type="Google" id="ProtNLM"/>
    </source>
</evidence>
<keyword evidence="2" id="KW-1133">Transmembrane helix</keyword>
<protein>
    <recommendedName>
        <fullName evidence="5">Myosin heavy chain</fullName>
    </recommendedName>
</protein>
<dbReference type="Proteomes" id="UP000008305">
    <property type="component" value="Chromosome"/>
</dbReference>
<dbReference type="EMBL" id="CP002608">
    <property type="protein sequence ID" value="AEB41059.1"/>
    <property type="molecule type" value="Genomic_DNA"/>
</dbReference>
<accession>A0AA34RC76</accession>
<feature type="transmembrane region" description="Helical" evidence="2">
    <location>
        <begin position="47"/>
        <end position="65"/>
    </location>
</feature>
<sequence>MLAFNERHRWVSLSSFMRKKLSLFSVESTFLIAFLSILLGISCASFFDPTLVVSLLVFSFAALFMIMLFRGWGYAVISGIFCIVFSIKFFGDSVFSILWIVGLESVFLISWGVFWLAGTMLTEAENEKTLQLEVLTRELDEKLGTYQQQLQEKAEENTLLISRSQSLEKELQECKELLKEAYKKQEHLSIDLQVLSDQKNSWLEEYAVLHNEYVHRVVGDENIVFPWMGEQEILGRDQESKVQILQDKGLMLLQEELAKEKQQHKLYAERCQELSVSLQQVESLQGRVLELQKLLEQKEKELGQLRLAMQETEATKSVVSEVVTFPEERRYQCMYKQLREQFSEKDKTLSAARKELFAVKEQYLTLRREQQLAVDSFEDIVLVHQLLFQIELLEEEVIHLEELVSHSLTL</sequence>
<dbReference type="AlphaFoldDB" id="A0AA34RC76"/>
<evidence type="ECO:0000256" key="1">
    <source>
        <dbReference type="SAM" id="Coils"/>
    </source>
</evidence>
<feature type="coiled-coil region" evidence="1">
    <location>
        <begin position="250"/>
        <end position="355"/>
    </location>
</feature>
<evidence type="ECO:0000256" key="2">
    <source>
        <dbReference type="SAM" id="Phobius"/>
    </source>
</evidence>
<organism evidence="3 4">
    <name type="scientific">Chlamydia pecorum (strain ATCC VR-628 / DSM 29919 / E58)</name>
    <name type="common">Chlamydophila pecorum</name>
    <dbReference type="NCBI Taxonomy" id="331635"/>
    <lineage>
        <taxon>Bacteria</taxon>
        <taxon>Pseudomonadati</taxon>
        <taxon>Chlamydiota</taxon>
        <taxon>Chlamydiia</taxon>
        <taxon>Chlamydiales</taxon>
        <taxon>Chlamydiaceae</taxon>
        <taxon>Chlamydia/Chlamydophila group</taxon>
        <taxon>Chlamydia</taxon>
    </lineage>
</organism>
<dbReference type="RefSeq" id="WP_013712138.1">
    <property type="nucleotide sequence ID" value="NC_015408.1"/>
</dbReference>
<name>A0AA34RC76_CHLPE</name>
<feature type="transmembrane region" description="Helical" evidence="2">
    <location>
        <begin position="97"/>
        <end position="118"/>
    </location>
</feature>
<feature type="coiled-coil region" evidence="1">
    <location>
        <begin position="132"/>
        <end position="184"/>
    </location>
</feature>
<gene>
    <name evidence="3" type="ordered locus">G5S_0023</name>
</gene>
<proteinExistence type="predicted"/>
<keyword evidence="2" id="KW-0472">Membrane</keyword>
<keyword evidence="1" id="KW-0175">Coiled coil</keyword>